<keyword evidence="5" id="KW-0829">Tyrosine-protein kinase</keyword>
<dbReference type="GO" id="GO:0004713">
    <property type="term" value="F:protein tyrosine kinase activity"/>
    <property type="evidence" value="ECO:0007669"/>
    <property type="project" value="UniProtKB-KW"/>
</dbReference>
<dbReference type="SMART" id="SM00130">
    <property type="entry name" value="KR"/>
    <property type="match status" value="1"/>
</dbReference>
<accession>A0AAV4HBH6</accession>
<dbReference type="AlphaFoldDB" id="A0AAV4HBH6"/>
<name>A0AAV4HBH6_9GAST</name>
<feature type="domain" description="Kringle" evidence="4">
    <location>
        <begin position="74"/>
        <end position="155"/>
    </location>
</feature>
<keyword evidence="2" id="KW-1015">Disulfide bond</keyword>
<dbReference type="Proteomes" id="UP000762676">
    <property type="component" value="Unassembled WGS sequence"/>
</dbReference>
<keyword evidence="6" id="KW-1185">Reference proteome</keyword>
<evidence type="ECO:0000313" key="6">
    <source>
        <dbReference type="Proteomes" id="UP000762676"/>
    </source>
</evidence>
<comment type="caution">
    <text evidence="5">The sequence shown here is derived from an EMBL/GenBank/DDBJ whole genome shotgun (WGS) entry which is preliminary data.</text>
</comment>
<dbReference type="PROSITE" id="PS50070">
    <property type="entry name" value="KRINGLE_2"/>
    <property type="match status" value="1"/>
</dbReference>
<dbReference type="EMBL" id="BMAT01001859">
    <property type="protein sequence ID" value="GFR94125.1"/>
    <property type="molecule type" value="Genomic_DNA"/>
</dbReference>
<evidence type="ECO:0000256" key="1">
    <source>
        <dbReference type="ARBA" id="ARBA00022572"/>
    </source>
</evidence>
<gene>
    <name evidence="5" type="ORF">ElyMa_000910800</name>
</gene>
<evidence type="ECO:0000256" key="3">
    <source>
        <dbReference type="PROSITE-ProRule" id="PRU00121"/>
    </source>
</evidence>
<evidence type="ECO:0000313" key="5">
    <source>
        <dbReference type="EMBL" id="GFR94125.1"/>
    </source>
</evidence>
<evidence type="ECO:0000256" key="2">
    <source>
        <dbReference type="ARBA" id="ARBA00023157"/>
    </source>
</evidence>
<dbReference type="InterPro" id="IPR013806">
    <property type="entry name" value="Kringle-like"/>
</dbReference>
<proteinExistence type="predicted"/>
<keyword evidence="5" id="KW-0418">Kinase</keyword>
<organism evidence="5 6">
    <name type="scientific">Elysia marginata</name>
    <dbReference type="NCBI Taxonomy" id="1093978"/>
    <lineage>
        <taxon>Eukaryota</taxon>
        <taxon>Metazoa</taxon>
        <taxon>Spiralia</taxon>
        <taxon>Lophotrochozoa</taxon>
        <taxon>Mollusca</taxon>
        <taxon>Gastropoda</taxon>
        <taxon>Heterobranchia</taxon>
        <taxon>Euthyneura</taxon>
        <taxon>Panpulmonata</taxon>
        <taxon>Sacoglossa</taxon>
        <taxon>Placobranchoidea</taxon>
        <taxon>Plakobranchidae</taxon>
        <taxon>Elysia</taxon>
    </lineage>
</organism>
<dbReference type="Gene3D" id="2.40.20.10">
    <property type="entry name" value="Plasminogen Kringle 4"/>
    <property type="match status" value="1"/>
</dbReference>
<keyword evidence="1 3" id="KW-0420">Kringle</keyword>
<dbReference type="InterPro" id="IPR000001">
    <property type="entry name" value="Kringle"/>
</dbReference>
<keyword evidence="5" id="KW-0675">Receptor</keyword>
<evidence type="ECO:0000259" key="4">
    <source>
        <dbReference type="PROSITE" id="PS50070"/>
    </source>
</evidence>
<keyword evidence="5" id="KW-0808">Transferase</keyword>
<protein>
    <submittedName>
        <fullName evidence="5">Receptor protein-tyrosine kinase</fullName>
    </submittedName>
</protein>
<dbReference type="SUPFAM" id="SSF57440">
    <property type="entry name" value="Kringle-like"/>
    <property type="match status" value="1"/>
</dbReference>
<comment type="caution">
    <text evidence="3">Lacks conserved residue(s) required for the propagation of feature annotation.</text>
</comment>
<reference evidence="5 6" key="1">
    <citation type="journal article" date="2021" name="Elife">
        <title>Chloroplast acquisition without the gene transfer in kleptoplastic sea slugs, Plakobranchus ocellatus.</title>
        <authorList>
            <person name="Maeda T."/>
            <person name="Takahashi S."/>
            <person name="Yoshida T."/>
            <person name="Shimamura S."/>
            <person name="Takaki Y."/>
            <person name="Nagai Y."/>
            <person name="Toyoda A."/>
            <person name="Suzuki Y."/>
            <person name="Arimoto A."/>
            <person name="Ishii H."/>
            <person name="Satoh N."/>
            <person name="Nishiyama T."/>
            <person name="Hasebe M."/>
            <person name="Maruyama T."/>
            <person name="Minagawa J."/>
            <person name="Obokata J."/>
            <person name="Shigenobu S."/>
        </authorList>
    </citation>
    <scope>NUCLEOTIDE SEQUENCE [LARGE SCALE GENOMIC DNA]</scope>
</reference>
<sequence length="159" mass="18761">MSSTAFNQVAILQVDGLRQVWNKIAFLRFGSVPEDKFWRNQDITGTAYQNCDEVVFCAILALECYQNHNGKHYYAGYKNVTQSGRPCWPWKDQGPFDNNFIGFDYIFDYNDITKAKNYCRMFLDEEGFYKPWCYNANYDSVTDPLRWDNCSIPQCYDTY</sequence>
<dbReference type="InterPro" id="IPR038178">
    <property type="entry name" value="Kringle_sf"/>
</dbReference>